<comment type="catalytic activity">
    <reaction evidence="8">
        <text>DNA(n) + a 2'-deoxyribonucleoside 5'-triphosphate = DNA(n+1) + diphosphate</text>
        <dbReference type="Rhea" id="RHEA:22508"/>
        <dbReference type="Rhea" id="RHEA-COMP:17339"/>
        <dbReference type="Rhea" id="RHEA-COMP:17340"/>
        <dbReference type="ChEBI" id="CHEBI:33019"/>
        <dbReference type="ChEBI" id="CHEBI:61560"/>
        <dbReference type="ChEBI" id="CHEBI:173112"/>
        <dbReference type="EC" id="2.7.7.7"/>
    </reaction>
</comment>
<evidence type="ECO:0000256" key="1">
    <source>
        <dbReference type="ARBA" id="ARBA00005755"/>
    </source>
</evidence>
<evidence type="ECO:0000256" key="5">
    <source>
        <dbReference type="ARBA" id="ARBA00022705"/>
    </source>
</evidence>
<dbReference type="GO" id="GO:0003677">
    <property type="term" value="F:DNA binding"/>
    <property type="evidence" value="ECO:0007669"/>
    <property type="project" value="UniProtKB-KW"/>
</dbReference>
<evidence type="ECO:0000313" key="10">
    <source>
        <dbReference type="EMBL" id="KYN24374.1"/>
    </source>
</evidence>
<keyword evidence="4" id="KW-0548">Nucleotidyltransferase</keyword>
<evidence type="ECO:0000256" key="7">
    <source>
        <dbReference type="ARBA" id="ARBA00023125"/>
    </source>
</evidence>
<dbReference type="Pfam" id="PF03175">
    <property type="entry name" value="DNA_pol_B_2"/>
    <property type="match status" value="1"/>
</dbReference>
<dbReference type="EC" id="2.7.7.7" evidence="2"/>
<evidence type="ECO:0000259" key="9">
    <source>
        <dbReference type="Pfam" id="PF03175"/>
    </source>
</evidence>
<dbReference type="Gene3D" id="3.30.420.10">
    <property type="entry name" value="Ribonuclease H-like superfamily/Ribonuclease H"/>
    <property type="match status" value="1"/>
</dbReference>
<dbReference type="InterPro" id="IPR012337">
    <property type="entry name" value="RNaseH-like_sf"/>
</dbReference>
<evidence type="ECO:0000256" key="6">
    <source>
        <dbReference type="ARBA" id="ARBA00022932"/>
    </source>
</evidence>
<feature type="domain" description="DNA-directed DNA polymerase family B mitochondria/virus" evidence="9">
    <location>
        <begin position="102"/>
        <end position="523"/>
    </location>
</feature>
<evidence type="ECO:0000256" key="8">
    <source>
        <dbReference type="ARBA" id="ARBA00049244"/>
    </source>
</evidence>
<organism evidence="10 11">
    <name type="scientific">Trachymyrmex cornetzi</name>
    <dbReference type="NCBI Taxonomy" id="471704"/>
    <lineage>
        <taxon>Eukaryota</taxon>
        <taxon>Metazoa</taxon>
        <taxon>Ecdysozoa</taxon>
        <taxon>Arthropoda</taxon>
        <taxon>Hexapoda</taxon>
        <taxon>Insecta</taxon>
        <taxon>Pterygota</taxon>
        <taxon>Neoptera</taxon>
        <taxon>Endopterygota</taxon>
        <taxon>Hymenoptera</taxon>
        <taxon>Apocrita</taxon>
        <taxon>Aculeata</taxon>
        <taxon>Formicoidea</taxon>
        <taxon>Formicidae</taxon>
        <taxon>Myrmicinae</taxon>
        <taxon>Trachymyrmex</taxon>
    </lineage>
</organism>
<dbReference type="InterPro" id="IPR044925">
    <property type="entry name" value="His-Me_finger_sf"/>
</dbReference>
<dbReference type="InterPro" id="IPR004211">
    <property type="entry name" value="Endonuclease_7"/>
</dbReference>
<dbReference type="Proteomes" id="UP000078492">
    <property type="component" value="Unassembled WGS sequence"/>
</dbReference>
<keyword evidence="3" id="KW-0808">Transferase</keyword>
<evidence type="ECO:0000256" key="3">
    <source>
        <dbReference type="ARBA" id="ARBA00022679"/>
    </source>
</evidence>
<comment type="similarity">
    <text evidence="1">Belongs to the DNA polymerase type-B family.</text>
</comment>
<dbReference type="GO" id="GO:0006260">
    <property type="term" value="P:DNA replication"/>
    <property type="evidence" value="ECO:0007669"/>
    <property type="project" value="UniProtKB-KW"/>
</dbReference>
<keyword evidence="7" id="KW-0238">DNA-binding</keyword>
<dbReference type="GO" id="GO:0042575">
    <property type="term" value="C:DNA polymerase complex"/>
    <property type="evidence" value="ECO:0007669"/>
    <property type="project" value="UniProtKB-ARBA"/>
</dbReference>
<evidence type="ECO:0000256" key="4">
    <source>
        <dbReference type="ARBA" id="ARBA00022695"/>
    </source>
</evidence>
<reference evidence="10 11" key="1">
    <citation type="submission" date="2015-09" db="EMBL/GenBank/DDBJ databases">
        <title>Trachymyrmex cornetzi WGS genome.</title>
        <authorList>
            <person name="Nygaard S."/>
            <person name="Hu H."/>
            <person name="Boomsma J."/>
            <person name="Zhang G."/>
        </authorList>
    </citation>
    <scope>NUCLEOTIDE SEQUENCE [LARGE SCALE GENOMIC DNA]</scope>
    <source>
        <strain evidence="10">Tcor2-1</strain>
        <tissue evidence="10">Whole body</tissue>
    </source>
</reference>
<dbReference type="SUPFAM" id="SSF53098">
    <property type="entry name" value="Ribonuclease H-like"/>
    <property type="match status" value="1"/>
</dbReference>
<dbReference type="GO" id="GO:0003887">
    <property type="term" value="F:DNA-directed DNA polymerase activity"/>
    <property type="evidence" value="ECO:0007669"/>
    <property type="project" value="UniProtKB-KW"/>
</dbReference>
<gene>
    <name evidence="10" type="ORF">ALC57_04025</name>
</gene>
<dbReference type="SUPFAM" id="SSF56672">
    <property type="entry name" value="DNA/RNA polymerases"/>
    <property type="match status" value="1"/>
</dbReference>
<dbReference type="PANTHER" id="PTHR31511">
    <property type="entry name" value="PROTEIN CBG23764"/>
    <property type="match status" value="1"/>
</dbReference>
<proteinExistence type="inferred from homology"/>
<keyword evidence="6" id="KW-0239">DNA-directed DNA polymerase</keyword>
<dbReference type="GO" id="GO:0000166">
    <property type="term" value="F:nucleotide binding"/>
    <property type="evidence" value="ECO:0007669"/>
    <property type="project" value="InterPro"/>
</dbReference>
<evidence type="ECO:0000313" key="11">
    <source>
        <dbReference type="Proteomes" id="UP000078492"/>
    </source>
</evidence>
<dbReference type="AlphaFoldDB" id="A0A151JF17"/>
<dbReference type="EMBL" id="KQ979019">
    <property type="protein sequence ID" value="KYN24374.1"/>
    <property type="molecule type" value="Genomic_DNA"/>
</dbReference>
<accession>A0A151JF17</accession>
<name>A0A151JF17_9HYME</name>
<dbReference type="Pfam" id="PF02945">
    <property type="entry name" value="Endonuclease_7"/>
    <property type="match status" value="1"/>
</dbReference>
<dbReference type="PANTHER" id="PTHR31511:SF12">
    <property type="entry name" value="RHO TERMINATION FACTOR N-TERMINAL DOMAIN-CONTAINING PROTEIN"/>
    <property type="match status" value="1"/>
</dbReference>
<dbReference type="InterPro" id="IPR036397">
    <property type="entry name" value="RNaseH_sf"/>
</dbReference>
<keyword evidence="5" id="KW-0235">DNA replication</keyword>
<keyword evidence="11" id="KW-1185">Reference proteome</keyword>
<protein>
    <recommendedName>
        <fullName evidence="2">DNA-directed DNA polymerase</fullName>
        <ecNumber evidence="2">2.7.7.7</ecNumber>
    </recommendedName>
</protein>
<evidence type="ECO:0000256" key="2">
    <source>
        <dbReference type="ARBA" id="ARBA00012417"/>
    </source>
</evidence>
<sequence>MREWDKHVNVLYLQDPRNDGVGHFAWIKDLSRLVSMQLTGKKNKKYFCDREAYRTATRCHICDKPFASDDTLVRDHCHLTGRYRGPAHSNCNLNYKNSMYIPVVFHNLSGYDAHFIIKEIATAYDGNVDVLPITKEKYISFTKHIDSTKDKNENHFQKNCVKLRFIDSFKFLSTNLEKLASYIDKDKLKIVRSEFTTLSDEEFELLTRKGVFPYEYVDCVDKLNERCLLPRESFYSSLTDDTVSESDYAHAVNVWQRFSIRTLGEYSDLYLKTDVLLLADIFENFRNSCVASYGLDPAHYYTLPGFTWDAMLKHTRVRFELLTDIDMVMFIERGIRGGLSQCSGRYAQANNKYMRSYDSSKPSSYLMYYDVNNLYGWAMCQPLPYAEFRWVEDAANFDVSAIAPDSPTGYILEVDLEYPQRLHDRHTDLPFCPTRDKPPGKREDKLLATLYDKQRYVIHYRNLQQCTRHGLCVTKIHRVLQFAQSPWLHDYIELNTKFRTLAKNEFEKNLYKLMNNAVLGKTMENVRNHVDVKLLTKWDGRYGAEAMIAKPNFHSRSVFAENLIAVELHYPVDNAYGMPLANKKVPGLMKDENNGMIMTEFVGLRAKMYAVRVDGKKDTKKAKGVKSNVVARTITLERGV</sequence>
<dbReference type="SUPFAM" id="SSF54060">
    <property type="entry name" value="His-Me finger endonucleases"/>
    <property type="match status" value="1"/>
</dbReference>
<dbReference type="STRING" id="471704.A0A151JF17"/>
<dbReference type="InterPro" id="IPR043502">
    <property type="entry name" value="DNA/RNA_pol_sf"/>
</dbReference>
<dbReference type="InterPro" id="IPR004868">
    <property type="entry name" value="DNA-dir_DNA_pol_B_mt/vir"/>
</dbReference>